<accession>A0ABV3Q3T8</accession>
<protein>
    <submittedName>
        <fullName evidence="3">Hsp20/alpha crystallin family protein</fullName>
    </submittedName>
</protein>
<dbReference type="InterPro" id="IPR007052">
    <property type="entry name" value="CS_dom"/>
</dbReference>
<gene>
    <name evidence="3" type="ORF">AB1471_08175</name>
</gene>
<feature type="region of interest" description="Disordered" evidence="1">
    <location>
        <begin position="31"/>
        <end position="55"/>
    </location>
</feature>
<dbReference type="RefSeq" id="WP_367779262.1">
    <property type="nucleotide sequence ID" value="NZ_JBFMIA010000005.1"/>
</dbReference>
<evidence type="ECO:0000256" key="1">
    <source>
        <dbReference type="SAM" id="MobiDB-lite"/>
    </source>
</evidence>
<reference evidence="3 4" key="1">
    <citation type="journal article" date="1979" name="Int. J. Syst. Evol. Microbiol.">
        <title>Bacillus globisporus subsp. marinus subsp. nov.</title>
        <authorList>
            <person name="Liu H."/>
        </authorList>
    </citation>
    <scope>NUCLEOTIDE SEQUENCE [LARGE SCALE GENOMIC DNA]</scope>
    <source>
        <strain evidence="3 4">DSM 1297</strain>
    </source>
</reference>
<comment type="caution">
    <text evidence="3">The sequence shown here is derived from an EMBL/GenBank/DDBJ whole genome shotgun (WGS) entry which is preliminary data.</text>
</comment>
<dbReference type="EMBL" id="JBFMIA010000005">
    <property type="protein sequence ID" value="MEW9501778.1"/>
    <property type="molecule type" value="Genomic_DNA"/>
</dbReference>
<dbReference type="InterPro" id="IPR008978">
    <property type="entry name" value="HSP20-like_chaperone"/>
</dbReference>
<name>A0ABV3Q3T8_9BACL</name>
<dbReference type="SUPFAM" id="SSF49764">
    <property type="entry name" value="HSP20-like chaperones"/>
    <property type="match status" value="1"/>
</dbReference>
<evidence type="ECO:0000313" key="3">
    <source>
        <dbReference type="EMBL" id="MEW9501778.1"/>
    </source>
</evidence>
<keyword evidence="4" id="KW-1185">Reference proteome</keyword>
<dbReference type="CDD" id="cd00298">
    <property type="entry name" value="ACD_sHsps_p23-like"/>
    <property type="match status" value="1"/>
</dbReference>
<dbReference type="Gene3D" id="2.60.40.790">
    <property type="match status" value="1"/>
</dbReference>
<dbReference type="Proteomes" id="UP001556040">
    <property type="component" value="Unassembled WGS sequence"/>
</dbReference>
<evidence type="ECO:0000259" key="2">
    <source>
        <dbReference type="PROSITE" id="PS51203"/>
    </source>
</evidence>
<evidence type="ECO:0000313" key="4">
    <source>
        <dbReference type="Proteomes" id="UP001556040"/>
    </source>
</evidence>
<proteinExistence type="predicted"/>
<organism evidence="3 4">
    <name type="scientific">Jeotgalibacillus marinus</name>
    <dbReference type="NCBI Taxonomy" id="86667"/>
    <lineage>
        <taxon>Bacteria</taxon>
        <taxon>Bacillati</taxon>
        <taxon>Bacillota</taxon>
        <taxon>Bacilli</taxon>
        <taxon>Bacillales</taxon>
        <taxon>Caryophanaceae</taxon>
        <taxon>Jeotgalibacillus</taxon>
    </lineage>
</organism>
<feature type="domain" description="CS" evidence="2">
    <location>
        <begin position="54"/>
        <end position="141"/>
    </location>
</feature>
<feature type="compositionally biased region" description="Low complexity" evidence="1">
    <location>
        <begin position="37"/>
        <end position="55"/>
    </location>
</feature>
<dbReference type="PROSITE" id="PS51203">
    <property type="entry name" value="CS"/>
    <property type="match status" value="1"/>
</dbReference>
<sequence length="144" mass="16576">MDFWQSLFPKSNSPDDWQEWLQKYMNESFSNLSPDAMPSMPSSQPSPSSQPNSNSNSAYSMFESFHYVYIHIPVHEISLNDIQVHHTLTQLIIRIHEQPELKITLPAPISKKGATAEVKEETLEICLPKSRQQFEMELSIDPID</sequence>